<evidence type="ECO:0000313" key="2">
    <source>
        <dbReference type="Proteomes" id="UP000193411"/>
    </source>
</evidence>
<sequence>KGNMLFDTFVALDPASATLCPSLPRCIATHPFCFVAAATHCSLVILHTLSHIDTLPLSCLPLNYFFSGADHVPLFVAHSHGTLAHLLSARLAAWTAGSNAEQASIV</sequence>
<accession>A0A1Y2HSB0</accession>
<dbReference type="EMBL" id="MCFL01000012">
    <property type="protein sequence ID" value="ORZ37475.1"/>
    <property type="molecule type" value="Genomic_DNA"/>
</dbReference>
<name>A0A1Y2HSB0_9FUNG</name>
<organism evidence="1 2">
    <name type="scientific">Catenaria anguillulae PL171</name>
    <dbReference type="NCBI Taxonomy" id="765915"/>
    <lineage>
        <taxon>Eukaryota</taxon>
        <taxon>Fungi</taxon>
        <taxon>Fungi incertae sedis</taxon>
        <taxon>Blastocladiomycota</taxon>
        <taxon>Blastocladiomycetes</taxon>
        <taxon>Blastocladiales</taxon>
        <taxon>Catenariaceae</taxon>
        <taxon>Catenaria</taxon>
    </lineage>
</organism>
<gene>
    <name evidence="1" type="ORF">BCR44DRAFT_35859</name>
</gene>
<keyword evidence="2" id="KW-1185">Reference proteome</keyword>
<dbReference type="Proteomes" id="UP000193411">
    <property type="component" value="Unassembled WGS sequence"/>
</dbReference>
<comment type="caution">
    <text evidence="1">The sequence shown here is derived from an EMBL/GenBank/DDBJ whole genome shotgun (WGS) entry which is preliminary data.</text>
</comment>
<dbReference type="AlphaFoldDB" id="A0A1Y2HSB0"/>
<feature type="non-terminal residue" evidence="1">
    <location>
        <position position="1"/>
    </location>
</feature>
<reference evidence="1 2" key="1">
    <citation type="submission" date="2016-07" db="EMBL/GenBank/DDBJ databases">
        <title>Pervasive Adenine N6-methylation of Active Genes in Fungi.</title>
        <authorList>
            <consortium name="DOE Joint Genome Institute"/>
            <person name="Mondo S.J."/>
            <person name="Dannebaum R.O."/>
            <person name="Kuo R.C."/>
            <person name="Labutti K."/>
            <person name="Haridas S."/>
            <person name="Kuo A."/>
            <person name="Salamov A."/>
            <person name="Ahrendt S.R."/>
            <person name="Lipzen A."/>
            <person name="Sullivan W."/>
            <person name="Andreopoulos W.B."/>
            <person name="Clum A."/>
            <person name="Lindquist E."/>
            <person name="Daum C."/>
            <person name="Ramamoorthy G.K."/>
            <person name="Gryganskyi A."/>
            <person name="Culley D."/>
            <person name="Magnuson J.K."/>
            <person name="James T.Y."/>
            <person name="O'Malley M.A."/>
            <person name="Stajich J.E."/>
            <person name="Spatafora J.W."/>
            <person name="Visel A."/>
            <person name="Grigoriev I.V."/>
        </authorList>
    </citation>
    <scope>NUCLEOTIDE SEQUENCE [LARGE SCALE GENOMIC DNA]</scope>
    <source>
        <strain evidence="1 2">PL171</strain>
    </source>
</reference>
<proteinExistence type="predicted"/>
<protein>
    <submittedName>
        <fullName evidence="1">Uncharacterized protein</fullName>
    </submittedName>
</protein>
<evidence type="ECO:0000313" key="1">
    <source>
        <dbReference type="EMBL" id="ORZ37475.1"/>
    </source>
</evidence>